<dbReference type="Proteomes" id="UP000504618">
    <property type="component" value="Unplaced"/>
</dbReference>
<proteinExistence type="predicted"/>
<dbReference type="GeneID" id="112461400"/>
<name>A0A6J1QJ14_9HYME</name>
<keyword evidence="1" id="KW-1185">Reference proteome</keyword>
<protein>
    <submittedName>
        <fullName evidence="2">Uncharacterized protein LOC112461400</fullName>
    </submittedName>
</protein>
<reference evidence="2" key="1">
    <citation type="submission" date="2025-08" db="UniProtKB">
        <authorList>
            <consortium name="RefSeq"/>
        </authorList>
    </citation>
    <scope>IDENTIFICATION</scope>
    <source>
        <tissue evidence="2">Whole body</tissue>
    </source>
</reference>
<dbReference type="AlphaFoldDB" id="A0A6J1QJ14"/>
<gene>
    <name evidence="2" type="primary">LOC112461400</name>
</gene>
<sequence>MQIIFMLRSYLLDKLIFDQYDILETKNNRKCYEALKDKDKKDQQIITQQLLRTASLFEEIRKFRGKIMTYDATAKKEISEILTEHDFFQRASWTAKNRLLSAIPY</sequence>
<evidence type="ECO:0000313" key="1">
    <source>
        <dbReference type="Proteomes" id="UP000504618"/>
    </source>
</evidence>
<evidence type="ECO:0000313" key="2">
    <source>
        <dbReference type="RefSeq" id="XP_024882399.1"/>
    </source>
</evidence>
<accession>A0A6J1QJ14</accession>
<dbReference type="RefSeq" id="XP_024882399.1">
    <property type="nucleotide sequence ID" value="XM_025026631.1"/>
</dbReference>
<organism evidence="1 2">
    <name type="scientific">Temnothorax curvispinosus</name>
    <dbReference type="NCBI Taxonomy" id="300111"/>
    <lineage>
        <taxon>Eukaryota</taxon>
        <taxon>Metazoa</taxon>
        <taxon>Ecdysozoa</taxon>
        <taxon>Arthropoda</taxon>
        <taxon>Hexapoda</taxon>
        <taxon>Insecta</taxon>
        <taxon>Pterygota</taxon>
        <taxon>Neoptera</taxon>
        <taxon>Endopterygota</taxon>
        <taxon>Hymenoptera</taxon>
        <taxon>Apocrita</taxon>
        <taxon>Aculeata</taxon>
        <taxon>Formicoidea</taxon>
        <taxon>Formicidae</taxon>
        <taxon>Myrmicinae</taxon>
        <taxon>Temnothorax</taxon>
    </lineage>
</organism>
<dbReference type="OrthoDB" id="7760980at2759"/>